<dbReference type="SUPFAM" id="SSF54928">
    <property type="entry name" value="RNA-binding domain, RBD"/>
    <property type="match status" value="1"/>
</dbReference>
<feature type="compositionally biased region" description="Low complexity" evidence="1">
    <location>
        <begin position="881"/>
        <end position="905"/>
    </location>
</feature>
<comment type="caution">
    <text evidence="2">The sequence shown here is derived from an EMBL/GenBank/DDBJ whole genome shotgun (WGS) entry which is preliminary data.</text>
</comment>
<feature type="region of interest" description="Disordered" evidence="1">
    <location>
        <begin position="1"/>
        <end position="60"/>
    </location>
</feature>
<organism evidence="2 3">
    <name type="scientific">Penicillium salamii</name>
    <dbReference type="NCBI Taxonomy" id="1612424"/>
    <lineage>
        <taxon>Eukaryota</taxon>
        <taxon>Fungi</taxon>
        <taxon>Dikarya</taxon>
        <taxon>Ascomycota</taxon>
        <taxon>Pezizomycotina</taxon>
        <taxon>Eurotiomycetes</taxon>
        <taxon>Eurotiomycetidae</taxon>
        <taxon>Eurotiales</taxon>
        <taxon>Aspergillaceae</taxon>
        <taxon>Penicillium</taxon>
    </lineage>
</organism>
<gene>
    <name evidence="2" type="ORF">PSALAMII_LOCUS7855</name>
</gene>
<evidence type="ECO:0008006" key="4">
    <source>
        <dbReference type="Google" id="ProtNLM"/>
    </source>
</evidence>
<dbReference type="InterPro" id="IPR012677">
    <property type="entry name" value="Nucleotide-bd_a/b_plait_sf"/>
</dbReference>
<dbReference type="GO" id="GO:0003676">
    <property type="term" value="F:nucleic acid binding"/>
    <property type="evidence" value="ECO:0007669"/>
    <property type="project" value="InterPro"/>
</dbReference>
<feature type="region of interest" description="Disordered" evidence="1">
    <location>
        <begin position="599"/>
        <end position="634"/>
    </location>
</feature>
<feature type="region of interest" description="Disordered" evidence="1">
    <location>
        <begin position="573"/>
        <end position="592"/>
    </location>
</feature>
<proteinExistence type="predicted"/>
<dbReference type="Gene3D" id="3.30.70.330">
    <property type="match status" value="1"/>
</dbReference>
<feature type="region of interest" description="Disordered" evidence="1">
    <location>
        <begin position="871"/>
        <end position="905"/>
    </location>
</feature>
<feature type="compositionally biased region" description="Low complexity" evidence="1">
    <location>
        <begin position="40"/>
        <end position="60"/>
    </location>
</feature>
<dbReference type="AlphaFoldDB" id="A0A9W4JGE8"/>
<sequence>MAVPTPDKPLNLLSLDEEDSAPDRLEPGVVLTAWDQANRSGTSTSDDSGTLPATSTPRPTTAATNVCNVWSSPSSMCTHTDISSWSEGAPPPPHQPEIGTPTVISTTPARYLPPGNVLVSNISLPITPSVSSHSSPLSSTSSSLPSVSTLTAEDFYSQRRIHPFIFQDFLSHVNWLDMAWPLGNESGPNDNVLARLQSASVEDLLQSVTATIGETTSKHLPVLGGVVKVTNIPYTITRQEVNSFLGRGNNPIGSDHGPHIHIIMERSTGKTMDCFVEYRTLEDARRTCASLNRNYDLGSAPRMGARHVDVEMSSAAELMKALFPLAKCISWVNGKPVVSSRRPSWSTGFDGFLTDEELFCLKRHAEQPHRSAFASKIPQRCFESLISTIWKFPWNANNLYTIYQRNQLFQLLCQMIDILIDRMHQNNTVGLDHRLLLELTRTGINCPGFNPRQKWTVAYHSQDRNIMRTVSQDWCITFPFDCLSYLPNLVPLDLKMIAYVMSHGVVNFTGGEFKPVTNIPGVRHPWGPNYFEWTPDAARNVMFAVALKHEADIIRAFVNTGFSNLLKGHLSTSTVGTAPTSSQEGDNGSVSSSRTILTNAQISSGTGRPSVVVVPSRDHLPPGAPAPMGRVDDPVPLREPPELLVWIEKNVPLPFSPAMPAATQAAGPATPAANSWAAQAANPWANPEGTTSNFPRPIIRPFRRRAMRAVHRDPREFTKDWVFPLTPTAEEPAAEEAADATPRAGSQRTEAVPTVDRPLSQQSSTYRPPHVRNLTADSVASGVSDLVTRTRGMNISTSSSGSSAATYHVPHATAQNVRSSSFSELETAPLSMDMTHHHSYSEVLRDTGFTASRRFDPTIWAANPIFANRGPPGLLPAATIEQQPSASGESSSEQSVSTGLGSEHQ</sequence>
<dbReference type="InterPro" id="IPR035979">
    <property type="entry name" value="RBD_domain_sf"/>
</dbReference>
<protein>
    <recommendedName>
        <fullName evidence="4">RRM domain-containing protein</fullName>
    </recommendedName>
</protein>
<accession>A0A9W4JGE8</accession>
<evidence type="ECO:0000313" key="3">
    <source>
        <dbReference type="Proteomes" id="UP001152646"/>
    </source>
</evidence>
<feature type="region of interest" description="Disordered" evidence="1">
    <location>
        <begin position="731"/>
        <end position="777"/>
    </location>
</feature>
<dbReference type="EMBL" id="CAJVPA010000203">
    <property type="protein sequence ID" value="CAG8398617.1"/>
    <property type="molecule type" value="Genomic_DNA"/>
</dbReference>
<name>A0A9W4JGE8_9EURO</name>
<dbReference type="OrthoDB" id="336240at2759"/>
<evidence type="ECO:0000256" key="1">
    <source>
        <dbReference type="SAM" id="MobiDB-lite"/>
    </source>
</evidence>
<evidence type="ECO:0000313" key="2">
    <source>
        <dbReference type="EMBL" id="CAG8398617.1"/>
    </source>
</evidence>
<dbReference type="Proteomes" id="UP001152646">
    <property type="component" value="Unassembled WGS sequence"/>
</dbReference>
<reference evidence="2" key="1">
    <citation type="submission" date="2021-07" db="EMBL/GenBank/DDBJ databases">
        <authorList>
            <person name="Branca A.L. A."/>
        </authorList>
    </citation>
    <scope>NUCLEOTIDE SEQUENCE</scope>
</reference>